<dbReference type="VEuPathDB" id="VectorBase:RSAN_045316"/>
<feature type="region of interest" description="Disordered" evidence="1">
    <location>
        <begin position="117"/>
        <end position="145"/>
    </location>
</feature>
<keyword evidence="3" id="KW-1185">Reference proteome</keyword>
<reference evidence="2" key="1">
    <citation type="journal article" date="2020" name="Cell">
        <title>Large-Scale Comparative Analyses of Tick Genomes Elucidate Their Genetic Diversity and Vector Capacities.</title>
        <authorList>
            <consortium name="Tick Genome and Microbiome Consortium (TIGMIC)"/>
            <person name="Jia N."/>
            <person name="Wang J."/>
            <person name="Shi W."/>
            <person name="Du L."/>
            <person name="Sun Y."/>
            <person name="Zhan W."/>
            <person name="Jiang J.F."/>
            <person name="Wang Q."/>
            <person name="Zhang B."/>
            <person name="Ji P."/>
            <person name="Bell-Sakyi L."/>
            <person name="Cui X.M."/>
            <person name="Yuan T.T."/>
            <person name="Jiang B.G."/>
            <person name="Yang W.F."/>
            <person name="Lam T.T."/>
            <person name="Chang Q.C."/>
            <person name="Ding S.J."/>
            <person name="Wang X.J."/>
            <person name="Zhu J.G."/>
            <person name="Ruan X.D."/>
            <person name="Zhao L."/>
            <person name="Wei J.T."/>
            <person name="Ye R.Z."/>
            <person name="Que T.C."/>
            <person name="Du C.H."/>
            <person name="Zhou Y.H."/>
            <person name="Cheng J.X."/>
            <person name="Dai P.F."/>
            <person name="Guo W.B."/>
            <person name="Han X.H."/>
            <person name="Huang E.J."/>
            <person name="Li L.F."/>
            <person name="Wei W."/>
            <person name="Gao Y.C."/>
            <person name="Liu J.Z."/>
            <person name="Shao H.Z."/>
            <person name="Wang X."/>
            <person name="Wang C.C."/>
            <person name="Yang T.C."/>
            <person name="Huo Q.B."/>
            <person name="Li W."/>
            <person name="Chen H.Y."/>
            <person name="Chen S.E."/>
            <person name="Zhou L.G."/>
            <person name="Ni X.B."/>
            <person name="Tian J.H."/>
            <person name="Sheng Y."/>
            <person name="Liu T."/>
            <person name="Pan Y.S."/>
            <person name="Xia L.Y."/>
            <person name="Li J."/>
            <person name="Zhao F."/>
            <person name="Cao W.C."/>
        </authorList>
    </citation>
    <scope>NUCLEOTIDE SEQUENCE</scope>
    <source>
        <strain evidence="2">Rsan-2018</strain>
    </source>
</reference>
<protein>
    <submittedName>
        <fullName evidence="2">Uncharacterized protein</fullName>
    </submittedName>
</protein>
<evidence type="ECO:0000313" key="3">
    <source>
        <dbReference type="Proteomes" id="UP000821837"/>
    </source>
</evidence>
<evidence type="ECO:0000313" key="2">
    <source>
        <dbReference type="EMBL" id="KAH7962289.1"/>
    </source>
</evidence>
<evidence type="ECO:0000256" key="1">
    <source>
        <dbReference type="SAM" id="MobiDB-lite"/>
    </source>
</evidence>
<proteinExistence type="predicted"/>
<comment type="caution">
    <text evidence="2">The sequence shown here is derived from an EMBL/GenBank/DDBJ whole genome shotgun (WGS) entry which is preliminary data.</text>
</comment>
<dbReference type="EMBL" id="JABSTV010001249">
    <property type="protein sequence ID" value="KAH7962289.1"/>
    <property type="molecule type" value="Genomic_DNA"/>
</dbReference>
<dbReference type="AlphaFoldDB" id="A0A9D4Q0S2"/>
<reference evidence="2" key="2">
    <citation type="submission" date="2021-09" db="EMBL/GenBank/DDBJ databases">
        <authorList>
            <person name="Jia N."/>
            <person name="Wang J."/>
            <person name="Shi W."/>
            <person name="Du L."/>
            <person name="Sun Y."/>
            <person name="Zhan W."/>
            <person name="Jiang J."/>
            <person name="Wang Q."/>
            <person name="Zhang B."/>
            <person name="Ji P."/>
            <person name="Sakyi L.B."/>
            <person name="Cui X."/>
            <person name="Yuan T."/>
            <person name="Jiang B."/>
            <person name="Yang W."/>
            <person name="Lam T.T.-Y."/>
            <person name="Chang Q."/>
            <person name="Ding S."/>
            <person name="Wang X."/>
            <person name="Zhu J."/>
            <person name="Ruan X."/>
            <person name="Zhao L."/>
            <person name="Wei J."/>
            <person name="Que T."/>
            <person name="Du C."/>
            <person name="Cheng J."/>
            <person name="Dai P."/>
            <person name="Han X."/>
            <person name="Huang E."/>
            <person name="Gao Y."/>
            <person name="Liu J."/>
            <person name="Shao H."/>
            <person name="Ye R."/>
            <person name="Li L."/>
            <person name="Wei W."/>
            <person name="Wang X."/>
            <person name="Wang C."/>
            <person name="Huo Q."/>
            <person name="Li W."/>
            <person name="Guo W."/>
            <person name="Chen H."/>
            <person name="Chen S."/>
            <person name="Zhou L."/>
            <person name="Zhou L."/>
            <person name="Ni X."/>
            <person name="Tian J."/>
            <person name="Zhou Y."/>
            <person name="Sheng Y."/>
            <person name="Liu T."/>
            <person name="Pan Y."/>
            <person name="Xia L."/>
            <person name="Li J."/>
            <person name="Zhao F."/>
            <person name="Cao W."/>
        </authorList>
    </citation>
    <scope>NUCLEOTIDE SEQUENCE</scope>
    <source>
        <strain evidence="2">Rsan-2018</strain>
        <tissue evidence="2">Larvae</tissue>
    </source>
</reference>
<accession>A0A9D4Q0S2</accession>
<organism evidence="2 3">
    <name type="scientific">Rhipicephalus sanguineus</name>
    <name type="common">Brown dog tick</name>
    <name type="synonym">Ixodes sanguineus</name>
    <dbReference type="NCBI Taxonomy" id="34632"/>
    <lineage>
        <taxon>Eukaryota</taxon>
        <taxon>Metazoa</taxon>
        <taxon>Ecdysozoa</taxon>
        <taxon>Arthropoda</taxon>
        <taxon>Chelicerata</taxon>
        <taxon>Arachnida</taxon>
        <taxon>Acari</taxon>
        <taxon>Parasitiformes</taxon>
        <taxon>Ixodida</taxon>
        <taxon>Ixodoidea</taxon>
        <taxon>Ixodidae</taxon>
        <taxon>Rhipicephalinae</taxon>
        <taxon>Rhipicephalus</taxon>
        <taxon>Rhipicephalus</taxon>
    </lineage>
</organism>
<gene>
    <name evidence="2" type="ORF">HPB52_015368</name>
</gene>
<sequence length="228" mass="25292">MQLAPHRKEQLERQYLTAIRRFMGLPRKSPVAASLAEAQTCHPSLLMLRQALHHVDRVHRAPRGGALLRRLRSRPASGMGKICALYEELVPEAPCPIQPPSPHEQPLDVYLRARQPQQKANTGVRAPPVSRGETPRQASGAFSGVHGRVCPGEPQLSRGLLCHANDWDDHPVPPSLPRLIPCSRIGCCGSLLCHPSRLRRYSATPGQPYKRSCSQTKPALPWRYCTPS</sequence>
<dbReference type="Proteomes" id="UP000821837">
    <property type="component" value="Chromosome 3"/>
</dbReference>
<name>A0A9D4Q0S2_RHISA</name>